<comment type="caution">
    <text evidence="1">The sequence shown here is derived from an EMBL/GenBank/DDBJ whole genome shotgun (WGS) entry which is preliminary data.</text>
</comment>
<proteinExistence type="predicted"/>
<reference evidence="1" key="1">
    <citation type="submission" date="2022-02" db="EMBL/GenBank/DDBJ databases">
        <title>Fredinandcohnia quinoae sp. nov. isolated from Chenopodium quinoa seeds.</title>
        <authorList>
            <person name="Saati-Santamaria Z."/>
            <person name="Flores-Felix J.D."/>
            <person name="Igual J.M."/>
            <person name="Velazquez E."/>
            <person name="Garcia-Fraile P."/>
            <person name="Martinez-Molina E."/>
        </authorList>
    </citation>
    <scope>NUCLEOTIDE SEQUENCE</scope>
    <source>
        <strain evidence="1">SECRCQ15</strain>
    </source>
</reference>
<evidence type="ECO:0000313" key="1">
    <source>
        <dbReference type="EMBL" id="MCH1623905.1"/>
    </source>
</evidence>
<dbReference type="Proteomes" id="UP001431131">
    <property type="component" value="Unassembled WGS sequence"/>
</dbReference>
<accession>A0AAW5E2U8</accession>
<sequence length="79" mass="9875">MRKETYTYIENNKQLRKFIRENPMWYRKLTRNPTDIQLIEHASKEYFQKTFPHRIQQFNHSLELASFMIQMYQGMRQSD</sequence>
<dbReference type="InterPro" id="IPR025613">
    <property type="entry name" value="YlbE"/>
</dbReference>
<protein>
    <submittedName>
        <fullName evidence="1">YlbE-like family protein</fullName>
    </submittedName>
</protein>
<name>A0AAW5E2U8_9BACI</name>
<keyword evidence="2" id="KW-1185">Reference proteome</keyword>
<gene>
    <name evidence="1" type="ORF">MJG50_01085</name>
</gene>
<dbReference type="Pfam" id="PF14003">
    <property type="entry name" value="YlbE"/>
    <property type="match status" value="1"/>
</dbReference>
<dbReference type="RefSeq" id="WP_240252003.1">
    <property type="nucleotide sequence ID" value="NZ_JAKTTI010000001.1"/>
</dbReference>
<organism evidence="1 2">
    <name type="scientific">Fredinandcohnia quinoae</name>
    <dbReference type="NCBI Taxonomy" id="2918902"/>
    <lineage>
        <taxon>Bacteria</taxon>
        <taxon>Bacillati</taxon>
        <taxon>Bacillota</taxon>
        <taxon>Bacilli</taxon>
        <taxon>Bacillales</taxon>
        <taxon>Bacillaceae</taxon>
        <taxon>Fredinandcohnia</taxon>
    </lineage>
</organism>
<dbReference type="EMBL" id="JAKTTI010000001">
    <property type="protein sequence ID" value="MCH1623905.1"/>
    <property type="molecule type" value="Genomic_DNA"/>
</dbReference>
<dbReference type="AlphaFoldDB" id="A0AAW5E2U8"/>
<evidence type="ECO:0000313" key="2">
    <source>
        <dbReference type="Proteomes" id="UP001431131"/>
    </source>
</evidence>